<evidence type="ECO:0000256" key="1">
    <source>
        <dbReference type="SAM" id="Phobius"/>
    </source>
</evidence>
<gene>
    <name evidence="2" type="ORF">HDF15_003469</name>
</gene>
<evidence type="ECO:0008006" key="4">
    <source>
        <dbReference type="Google" id="ProtNLM"/>
    </source>
</evidence>
<evidence type="ECO:0000313" key="3">
    <source>
        <dbReference type="Proteomes" id="UP000584867"/>
    </source>
</evidence>
<evidence type="ECO:0000313" key="2">
    <source>
        <dbReference type="EMBL" id="MBB5065106.1"/>
    </source>
</evidence>
<reference evidence="2 3" key="1">
    <citation type="submission" date="2020-08" db="EMBL/GenBank/DDBJ databases">
        <title>Genomic Encyclopedia of Type Strains, Phase IV (KMG-V): Genome sequencing to study the core and pangenomes of soil and plant-associated prokaryotes.</title>
        <authorList>
            <person name="Whitman W."/>
        </authorList>
    </citation>
    <scope>NUCLEOTIDE SEQUENCE [LARGE SCALE GENOMIC DNA]</scope>
    <source>
        <strain evidence="2 3">X5P3</strain>
    </source>
</reference>
<dbReference type="Proteomes" id="UP000584867">
    <property type="component" value="Unassembled WGS sequence"/>
</dbReference>
<dbReference type="EMBL" id="JACHIO010000014">
    <property type="protein sequence ID" value="MBB5065106.1"/>
    <property type="molecule type" value="Genomic_DNA"/>
</dbReference>
<name>A0A7W7ZS58_9BACT</name>
<accession>A0A7W7ZS58</accession>
<protein>
    <recommendedName>
        <fullName evidence="4">DUF1345 domain-containing protein</fullName>
    </recommendedName>
</protein>
<comment type="caution">
    <text evidence="2">The sequence shown here is derived from an EMBL/GenBank/DDBJ whole genome shotgun (WGS) entry which is preliminary data.</text>
</comment>
<keyword evidence="1" id="KW-0812">Transmembrane</keyword>
<feature type="transmembrane region" description="Helical" evidence="1">
    <location>
        <begin position="39"/>
        <end position="58"/>
    </location>
</feature>
<feature type="transmembrane region" description="Helical" evidence="1">
    <location>
        <begin position="65"/>
        <end position="87"/>
    </location>
</feature>
<feature type="transmembrane region" description="Helical" evidence="1">
    <location>
        <begin position="190"/>
        <end position="210"/>
    </location>
</feature>
<organism evidence="2 3">
    <name type="scientific">Granulicella mallensis</name>
    <dbReference type="NCBI Taxonomy" id="940614"/>
    <lineage>
        <taxon>Bacteria</taxon>
        <taxon>Pseudomonadati</taxon>
        <taxon>Acidobacteriota</taxon>
        <taxon>Terriglobia</taxon>
        <taxon>Terriglobales</taxon>
        <taxon>Acidobacteriaceae</taxon>
        <taxon>Granulicella</taxon>
    </lineage>
</organism>
<feature type="transmembrane region" description="Helical" evidence="1">
    <location>
        <begin position="99"/>
        <end position="119"/>
    </location>
</feature>
<proteinExistence type="predicted"/>
<keyword evidence="1" id="KW-0472">Membrane</keyword>
<keyword evidence="1" id="KW-1133">Transmembrane helix</keyword>
<dbReference type="AlphaFoldDB" id="A0A7W7ZS58"/>
<dbReference type="RefSeq" id="WP_184257532.1">
    <property type="nucleotide sequence ID" value="NZ_JACHIO010000014.1"/>
</dbReference>
<sequence length="216" mass="23686">MTTRSIHLEPRWPALLALLAVGGLRLALPESLSVGPGWLLIPIVAGLTIPTVLARLHGDNRLNQVLGYLMVSIVTVDMVWSLGLLLLALPSHKETPKELLISAAALWITNILVFASWYWRLDAGGPRARELRGVHTDGAFLFPQMTLDQQSKRVMGEQCWSPGFIDYLFLAFNTSTAFSPTDTPVLSSWAKVMVMIQALISFTTVALLAARAVNIL</sequence>
<feature type="transmembrane region" description="Helical" evidence="1">
    <location>
        <begin position="159"/>
        <end position="178"/>
    </location>
</feature>